<feature type="compositionally biased region" description="Acidic residues" evidence="8">
    <location>
        <begin position="33"/>
        <end position="47"/>
    </location>
</feature>
<keyword evidence="10" id="KW-1185">Reference proteome</keyword>
<dbReference type="RefSeq" id="XP_047738442.1">
    <property type="nucleotide sequence ID" value="XM_047882486.1"/>
</dbReference>
<dbReference type="OrthoDB" id="10039147at2759"/>
<feature type="region of interest" description="Disordered" evidence="8">
    <location>
        <begin position="418"/>
        <end position="472"/>
    </location>
</feature>
<dbReference type="PANTHER" id="PTHR12883">
    <property type="entry name" value="ADIPOCYTE-SPECIFIC PROTEIN 4-RELATED"/>
    <property type="match status" value="1"/>
</dbReference>
<dbReference type="AlphaFoldDB" id="A0A979FPR6"/>
<dbReference type="Pfam" id="PF07946">
    <property type="entry name" value="CCDC47"/>
    <property type="match status" value="2"/>
</dbReference>
<evidence type="ECO:0000256" key="1">
    <source>
        <dbReference type="ARBA" id="ARBA00022692"/>
    </source>
</evidence>
<evidence type="ECO:0000256" key="2">
    <source>
        <dbReference type="ARBA" id="ARBA00022989"/>
    </source>
</evidence>
<comment type="subcellular location">
    <subcellularLocation>
        <location evidence="4">Rough endoplasmic reticulum membrane</location>
        <topology evidence="4">Single-pass type I membrane protein</topology>
    </subcellularLocation>
</comment>
<feature type="transmembrane region" description="Helical" evidence="9">
    <location>
        <begin position="149"/>
        <end position="168"/>
    </location>
</feature>
<evidence type="ECO:0000256" key="9">
    <source>
        <dbReference type="SAM" id="Phobius"/>
    </source>
</evidence>
<evidence type="ECO:0000256" key="6">
    <source>
        <dbReference type="ARBA" id="ARBA00034875"/>
    </source>
</evidence>
<keyword evidence="2 9" id="KW-1133">Transmembrane helix</keyword>
<feature type="transmembrane region" description="Helical" evidence="9">
    <location>
        <begin position="7"/>
        <end position="24"/>
    </location>
</feature>
<proteinExistence type="inferred from homology"/>
<feature type="region of interest" description="Disordered" evidence="8">
    <location>
        <begin position="310"/>
        <end position="330"/>
    </location>
</feature>
<accession>A0A979FPR6</accession>
<keyword evidence="3 9" id="KW-0472">Membrane</keyword>
<dbReference type="OMA" id="MHLVRDM"/>
<dbReference type="GO" id="GO:0030867">
    <property type="term" value="C:rough endoplasmic reticulum membrane"/>
    <property type="evidence" value="ECO:0007669"/>
    <property type="project" value="UniProtKB-SubCell"/>
</dbReference>
<protein>
    <recommendedName>
        <fullName evidence="6">PAT complex subunit CCDC47</fullName>
    </recommendedName>
    <alternativeName>
        <fullName evidence="7">Coiled-coil domain-containing protein 47</fullName>
    </alternativeName>
</protein>
<gene>
    <name evidence="11" type="primary">LOC108681816</name>
</gene>
<dbReference type="InterPro" id="IPR012879">
    <property type="entry name" value="CCDC47"/>
</dbReference>
<evidence type="ECO:0000313" key="10">
    <source>
        <dbReference type="Proteomes" id="UP000694843"/>
    </source>
</evidence>
<dbReference type="GO" id="GO:0005509">
    <property type="term" value="F:calcium ion binding"/>
    <property type="evidence" value="ECO:0007669"/>
    <property type="project" value="InterPro"/>
</dbReference>
<dbReference type="GO" id="GO:0032469">
    <property type="term" value="P:endoplasmic reticulum calcium ion homeostasis"/>
    <property type="evidence" value="ECO:0007669"/>
    <property type="project" value="InterPro"/>
</dbReference>
<dbReference type="Proteomes" id="UP000694843">
    <property type="component" value="Unplaced"/>
</dbReference>
<feature type="region of interest" description="Disordered" evidence="8">
    <location>
        <begin position="33"/>
        <end position="56"/>
    </location>
</feature>
<feature type="compositionally biased region" description="Basic residues" evidence="8">
    <location>
        <begin position="458"/>
        <end position="472"/>
    </location>
</feature>
<organism evidence="10 11">
    <name type="scientific">Hyalella azteca</name>
    <name type="common">Amphipod</name>
    <dbReference type="NCBI Taxonomy" id="294128"/>
    <lineage>
        <taxon>Eukaryota</taxon>
        <taxon>Metazoa</taxon>
        <taxon>Ecdysozoa</taxon>
        <taxon>Arthropoda</taxon>
        <taxon>Crustacea</taxon>
        <taxon>Multicrustacea</taxon>
        <taxon>Malacostraca</taxon>
        <taxon>Eumalacostraca</taxon>
        <taxon>Peracarida</taxon>
        <taxon>Amphipoda</taxon>
        <taxon>Senticaudata</taxon>
        <taxon>Talitrida</taxon>
        <taxon>Talitroidea</taxon>
        <taxon>Hyalellidae</taxon>
        <taxon>Hyalella</taxon>
    </lineage>
</organism>
<evidence type="ECO:0000256" key="5">
    <source>
        <dbReference type="ARBA" id="ARBA00034746"/>
    </source>
</evidence>
<dbReference type="GeneID" id="108681816"/>
<feature type="compositionally biased region" description="Basic and acidic residues" evidence="8">
    <location>
        <begin position="418"/>
        <end position="457"/>
    </location>
</feature>
<dbReference type="PANTHER" id="PTHR12883:SF0">
    <property type="entry name" value="PAT COMPLEX SUBUNIT CCDC47"/>
    <property type="match status" value="1"/>
</dbReference>
<dbReference type="KEGG" id="hazt:108681816"/>
<evidence type="ECO:0000256" key="8">
    <source>
        <dbReference type="SAM" id="MobiDB-lite"/>
    </source>
</evidence>
<evidence type="ECO:0000256" key="4">
    <source>
        <dbReference type="ARBA" id="ARBA00034697"/>
    </source>
</evidence>
<evidence type="ECO:0000256" key="3">
    <source>
        <dbReference type="ARBA" id="ARBA00023136"/>
    </source>
</evidence>
<evidence type="ECO:0000313" key="11">
    <source>
        <dbReference type="RefSeq" id="XP_047738442.1"/>
    </source>
</evidence>
<reference evidence="11" key="1">
    <citation type="submission" date="2025-08" db="UniProtKB">
        <authorList>
            <consortium name="RefSeq"/>
        </authorList>
    </citation>
    <scope>IDENTIFICATION</scope>
    <source>
        <tissue evidence="11">Whole organism</tissue>
    </source>
</reference>
<evidence type="ECO:0000256" key="7">
    <source>
        <dbReference type="ARBA" id="ARBA00034902"/>
    </source>
</evidence>
<sequence>MGSTQKILSLVLGFALFTSFFISVNPLPNYEADDHDFEDFDNEEDTAENSQKVNAEEDFDEDGVVVNDVIEGEENISPEFFPKEKEDAPLEGNEADEYSHLADTEEFIGYNSDSSSTKAQHNLHKEPIREPKITVADVPLHLRSNWDSFYLELILLFGLLIYFGNFSIGRAKNAKLATSWFEANKTLLTQQFALRQDLVSVAMQMFRPSTDEVVVKIRLDDMENFVMCLATKKMASKYVKDMTDITTFCTGDRKGTLPSKQYGGCASYSKFLLLSEIAEASNAILTDPRTVTVLGKHLARINYLHISDQYSGPQQPDAKTENRDQQSLTTASKMPPVLKVVILSFQLLAPAERSGKSSPKKSDKISADDMEELRSLLVLVLYLADKLSRFKLSKESKSKADKNRSRVEEAFLKATHAVRAERAQEKREEKKRTEREKMMEIDDPEKQRKWEERENRRAAKKKGPKMKQIKVA</sequence>
<name>A0A979FPR6_HYAAZ</name>
<keyword evidence="1 9" id="KW-0812">Transmembrane</keyword>
<comment type="similarity">
    <text evidence="5">Belongs to the CCDC47 family.</text>
</comment>